<feature type="domain" description="KIB1-4 beta-propeller" evidence="2">
    <location>
        <begin position="75"/>
        <end position="262"/>
    </location>
</feature>
<evidence type="ECO:0000313" key="3">
    <source>
        <dbReference type="EMBL" id="KAK6158226.1"/>
    </source>
</evidence>
<dbReference type="Proteomes" id="UP001318860">
    <property type="component" value="Unassembled WGS sequence"/>
</dbReference>
<reference evidence="3 4" key="1">
    <citation type="journal article" date="2021" name="Comput. Struct. Biotechnol. J.">
        <title>De novo genome assembly of the potent medicinal plant Rehmannia glutinosa using nanopore technology.</title>
        <authorList>
            <person name="Ma L."/>
            <person name="Dong C."/>
            <person name="Song C."/>
            <person name="Wang X."/>
            <person name="Zheng X."/>
            <person name="Niu Y."/>
            <person name="Chen S."/>
            <person name="Feng W."/>
        </authorList>
    </citation>
    <scope>NUCLEOTIDE SEQUENCE [LARGE SCALE GENOMIC DNA]</scope>
    <source>
        <strain evidence="3">DH-2019</strain>
    </source>
</reference>
<feature type="domain" description="F-box" evidence="1">
    <location>
        <begin position="5"/>
        <end position="45"/>
    </location>
</feature>
<dbReference type="Pfam" id="PF03478">
    <property type="entry name" value="Beta-prop_KIB1-4"/>
    <property type="match status" value="1"/>
</dbReference>
<protein>
    <recommendedName>
        <fullName evidence="5">F-box protein</fullName>
    </recommendedName>
</protein>
<dbReference type="InterPro" id="IPR050942">
    <property type="entry name" value="F-box_BR-signaling"/>
</dbReference>
<dbReference type="Pfam" id="PF00646">
    <property type="entry name" value="F-box"/>
    <property type="match status" value="1"/>
</dbReference>
<evidence type="ECO:0000259" key="2">
    <source>
        <dbReference type="Pfam" id="PF03478"/>
    </source>
</evidence>
<keyword evidence="4" id="KW-1185">Reference proteome</keyword>
<accession>A0ABR0XGE8</accession>
<dbReference type="InterPro" id="IPR001810">
    <property type="entry name" value="F-box_dom"/>
</dbReference>
<comment type="caution">
    <text evidence="3">The sequence shown here is derived from an EMBL/GenBank/DDBJ whole genome shotgun (WGS) entry which is preliminary data.</text>
</comment>
<dbReference type="InterPro" id="IPR005174">
    <property type="entry name" value="KIB1-4_b-propeller"/>
</dbReference>
<dbReference type="EMBL" id="JABTTQ020000004">
    <property type="protein sequence ID" value="KAK6158226.1"/>
    <property type="molecule type" value="Genomic_DNA"/>
</dbReference>
<dbReference type="PANTHER" id="PTHR44259:SF108">
    <property type="entry name" value="F-BOX PROTEIN SKIP23-LIKE"/>
    <property type="match status" value="1"/>
</dbReference>
<dbReference type="Gene3D" id="1.20.1280.50">
    <property type="match status" value="1"/>
</dbReference>
<proteinExistence type="predicted"/>
<sequence length="270" mass="30854">MHSDWPDLPSELLADIAKRLSSIHDYLCFRGVCSSWRSAATFDNFDNALPRVPWLMYVTGEKKEEEKHVERVANFFDLTNNKTYNITTNFPPSHDKKSYVLSCGGWILCVSEDTGGAVNLTHPVWRVKLDLPCLDTFPEYAHKDRIRFITKMVLSCSPTIKGHLVVMVIWGKKNQLGFSRPGDSSWSVTDTWDGSFSDIIYRNGRLYAVDFRRKVVECDIDGPNPSQIVQVFSFPYLPDLYYSASTAFYLVETSGGLLIVRRGIFDRRTI</sequence>
<evidence type="ECO:0000259" key="1">
    <source>
        <dbReference type="Pfam" id="PF00646"/>
    </source>
</evidence>
<dbReference type="InterPro" id="IPR036047">
    <property type="entry name" value="F-box-like_dom_sf"/>
</dbReference>
<evidence type="ECO:0008006" key="5">
    <source>
        <dbReference type="Google" id="ProtNLM"/>
    </source>
</evidence>
<name>A0ABR0XGE8_REHGL</name>
<evidence type="ECO:0000313" key="4">
    <source>
        <dbReference type="Proteomes" id="UP001318860"/>
    </source>
</evidence>
<dbReference type="PANTHER" id="PTHR44259">
    <property type="entry name" value="OS07G0183000 PROTEIN-RELATED"/>
    <property type="match status" value="1"/>
</dbReference>
<dbReference type="SUPFAM" id="SSF81383">
    <property type="entry name" value="F-box domain"/>
    <property type="match status" value="1"/>
</dbReference>
<organism evidence="3 4">
    <name type="scientific">Rehmannia glutinosa</name>
    <name type="common">Chinese foxglove</name>
    <dbReference type="NCBI Taxonomy" id="99300"/>
    <lineage>
        <taxon>Eukaryota</taxon>
        <taxon>Viridiplantae</taxon>
        <taxon>Streptophyta</taxon>
        <taxon>Embryophyta</taxon>
        <taxon>Tracheophyta</taxon>
        <taxon>Spermatophyta</taxon>
        <taxon>Magnoliopsida</taxon>
        <taxon>eudicotyledons</taxon>
        <taxon>Gunneridae</taxon>
        <taxon>Pentapetalae</taxon>
        <taxon>asterids</taxon>
        <taxon>lamiids</taxon>
        <taxon>Lamiales</taxon>
        <taxon>Orobanchaceae</taxon>
        <taxon>Rehmannieae</taxon>
        <taxon>Rehmannia</taxon>
    </lineage>
</organism>
<gene>
    <name evidence="3" type="ORF">DH2020_005540</name>
</gene>